<proteinExistence type="predicted"/>
<feature type="transmembrane region" description="Helical" evidence="1">
    <location>
        <begin position="101"/>
        <end position="117"/>
    </location>
</feature>
<dbReference type="PANTHER" id="PTHR39165">
    <property type="entry name" value="IG HYPOTHETICAL 17883"/>
    <property type="match status" value="1"/>
</dbReference>
<evidence type="ECO:0000313" key="3">
    <source>
        <dbReference type="Proteomes" id="UP001596417"/>
    </source>
</evidence>
<accession>A0ABD5YGX7</accession>
<keyword evidence="1" id="KW-0472">Membrane</keyword>
<keyword evidence="3" id="KW-1185">Reference proteome</keyword>
<sequence>MSELLTLLALAMLVGGIAGSVLPLLPGALLSLTGVYLYWWSTGFTDPGMLWVFVLTTIGLTAFIADYFGGAITARAGGASLFTTGLAVVVGFVLLFVTGPIGLLIGIGGTVFLAEYYRHRDAKTGGKAALYATVGVIASTVAQVLLTVCMLVMFVIAVFVWVAPTLSQLCSR</sequence>
<gene>
    <name evidence="2" type="ORF">ACFQL7_01120</name>
</gene>
<dbReference type="EMBL" id="JBHTAX010000001">
    <property type="protein sequence ID" value="MFC7188589.1"/>
    <property type="molecule type" value="Genomic_DNA"/>
</dbReference>
<organism evidence="2 3">
    <name type="scientific">Halocatena marina</name>
    <dbReference type="NCBI Taxonomy" id="2934937"/>
    <lineage>
        <taxon>Archaea</taxon>
        <taxon>Methanobacteriati</taxon>
        <taxon>Methanobacteriota</taxon>
        <taxon>Stenosarchaea group</taxon>
        <taxon>Halobacteria</taxon>
        <taxon>Halobacteriales</taxon>
        <taxon>Natronomonadaceae</taxon>
        <taxon>Halocatena</taxon>
    </lineage>
</organism>
<feature type="transmembrane region" description="Helical" evidence="1">
    <location>
        <begin position="129"/>
        <end position="162"/>
    </location>
</feature>
<comment type="caution">
    <text evidence="2">The sequence shown here is derived from an EMBL/GenBank/DDBJ whole genome shotgun (WGS) entry which is preliminary data.</text>
</comment>
<dbReference type="Pfam" id="PF04306">
    <property type="entry name" value="DUF456"/>
    <property type="match status" value="1"/>
</dbReference>
<evidence type="ECO:0000256" key="1">
    <source>
        <dbReference type="SAM" id="Phobius"/>
    </source>
</evidence>
<keyword evidence="1" id="KW-0812">Transmembrane</keyword>
<dbReference type="Proteomes" id="UP001596417">
    <property type="component" value="Unassembled WGS sequence"/>
</dbReference>
<dbReference type="RefSeq" id="WP_390204323.1">
    <property type="nucleotide sequence ID" value="NZ_JBHSZC010000001.1"/>
</dbReference>
<dbReference type="AlphaFoldDB" id="A0ABD5YGX7"/>
<protein>
    <submittedName>
        <fullName evidence="2">DUF456 domain-containing protein</fullName>
    </submittedName>
</protein>
<dbReference type="InterPro" id="IPR007403">
    <property type="entry name" value="DUF456"/>
</dbReference>
<feature type="transmembrane region" description="Helical" evidence="1">
    <location>
        <begin position="48"/>
        <end position="69"/>
    </location>
</feature>
<dbReference type="PANTHER" id="PTHR39165:SF1">
    <property type="entry name" value="DUF456 DOMAIN-CONTAINING PROTEIN"/>
    <property type="match status" value="1"/>
</dbReference>
<reference evidence="2 3" key="1">
    <citation type="journal article" date="2019" name="Int. J. Syst. Evol. Microbiol.">
        <title>The Global Catalogue of Microorganisms (GCM) 10K type strain sequencing project: providing services to taxonomists for standard genome sequencing and annotation.</title>
        <authorList>
            <consortium name="The Broad Institute Genomics Platform"/>
            <consortium name="The Broad Institute Genome Sequencing Center for Infectious Disease"/>
            <person name="Wu L."/>
            <person name="Ma J."/>
        </authorList>
    </citation>
    <scope>NUCLEOTIDE SEQUENCE [LARGE SCALE GENOMIC DNA]</scope>
    <source>
        <strain evidence="2 3">RDMS1</strain>
    </source>
</reference>
<keyword evidence="1" id="KW-1133">Transmembrane helix</keyword>
<evidence type="ECO:0000313" key="2">
    <source>
        <dbReference type="EMBL" id="MFC7188589.1"/>
    </source>
</evidence>
<name>A0ABD5YGX7_9EURY</name>